<dbReference type="RefSeq" id="WP_103286782.1">
    <property type="nucleotide sequence ID" value="NZ_LT981265.1"/>
</dbReference>
<dbReference type="AlphaFoldDB" id="A0A2K5ASK2"/>
<dbReference type="InterPro" id="IPR016030">
    <property type="entry name" value="CblAdoTrfase-like"/>
</dbReference>
<dbReference type="InterPro" id="IPR029499">
    <property type="entry name" value="PduO-typ"/>
</dbReference>
<keyword evidence="5" id="KW-0067">ATP-binding</keyword>
<dbReference type="KEGG" id="ncv:NCAV_1423"/>
<keyword evidence="2" id="KW-0963">Cytoplasm</keyword>
<dbReference type="GO" id="GO:0008817">
    <property type="term" value="F:corrinoid adenosyltransferase activity"/>
    <property type="evidence" value="ECO:0007669"/>
    <property type="project" value="UniProtKB-EC"/>
</dbReference>
<keyword evidence="8" id="KW-1185">Reference proteome</keyword>
<dbReference type="EC" id="2.5.1.17" evidence="7"/>
<sequence length="183" mass="20206">MAKIYTRGGDKGYTSLLGGKRVSKAALRVEAYGNIDELNSAIGLCISFIDEEDVKVVLEGVQNDLFIAGAELADPDMSESTPKVSIEMVKKLEEVIDRYEEEAGSIAYFILPGGSREASLLHLARAIARRAERVIVALKDESGNVSDNLIAYMNRLSSLLFILARVMNRRKGVEDVPWKNKKE</sequence>
<reference evidence="8" key="1">
    <citation type="submission" date="2018-01" db="EMBL/GenBank/DDBJ databases">
        <authorList>
            <person name="Kerou L M."/>
        </authorList>
    </citation>
    <scope>NUCLEOTIDE SEQUENCE [LARGE SCALE GENOMIC DNA]</scope>
    <source>
        <strain evidence="8">SCU2</strain>
    </source>
</reference>
<evidence type="ECO:0000256" key="5">
    <source>
        <dbReference type="ARBA" id="ARBA00022840"/>
    </source>
</evidence>
<evidence type="ECO:0000256" key="3">
    <source>
        <dbReference type="ARBA" id="ARBA00022679"/>
    </source>
</evidence>
<dbReference type="PANTHER" id="PTHR12213:SF0">
    <property type="entry name" value="CORRINOID ADENOSYLTRANSFERASE MMAB"/>
    <property type="match status" value="1"/>
</dbReference>
<evidence type="ECO:0000256" key="1">
    <source>
        <dbReference type="ARBA" id="ARBA00004496"/>
    </source>
</evidence>
<dbReference type="Pfam" id="PF01923">
    <property type="entry name" value="Cob_adeno_trans"/>
    <property type="match status" value="1"/>
</dbReference>
<evidence type="ECO:0000313" key="7">
    <source>
        <dbReference type="EMBL" id="SPC34589.1"/>
    </source>
</evidence>
<gene>
    <name evidence="7" type="primary">yvqK</name>
    <name evidence="7" type="ORF">NCAV_1423</name>
</gene>
<dbReference type="GO" id="GO:0005524">
    <property type="term" value="F:ATP binding"/>
    <property type="evidence" value="ECO:0007669"/>
    <property type="project" value="UniProtKB-KW"/>
</dbReference>
<evidence type="ECO:0000256" key="4">
    <source>
        <dbReference type="ARBA" id="ARBA00022741"/>
    </source>
</evidence>
<dbReference type="PANTHER" id="PTHR12213">
    <property type="entry name" value="CORRINOID ADENOSYLTRANSFERASE"/>
    <property type="match status" value="1"/>
</dbReference>
<dbReference type="FunFam" id="1.20.1200.10:FF:000003">
    <property type="entry name" value="ATP:cob(I)alamin adenosyltransferase"/>
    <property type="match status" value="1"/>
</dbReference>
<dbReference type="Proteomes" id="UP000236248">
    <property type="component" value="Chromosome NCAV"/>
</dbReference>
<dbReference type="Gene3D" id="1.20.1200.10">
    <property type="entry name" value="Cobalamin adenosyltransferase-like"/>
    <property type="match status" value="1"/>
</dbReference>
<evidence type="ECO:0000259" key="6">
    <source>
        <dbReference type="Pfam" id="PF01923"/>
    </source>
</evidence>
<keyword evidence="3 7" id="KW-0808">Transferase</keyword>
<dbReference type="SUPFAM" id="SSF89028">
    <property type="entry name" value="Cobalamin adenosyltransferase-like"/>
    <property type="match status" value="1"/>
</dbReference>
<accession>A0A2K5ASK2</accession>
<proteinExistence type="predicted"/>
<organism evidence="7 8">
    <name type="scientific">Candidatus Nitrosocaldus cavascurensis</name>
    <dbReference type="NCBI Taxonomy" id="2058097"/>
    <lineage>
        <taxon>Archaea</taxon>
        <taxon>Nitrososphaerota</taxon>
        <taxon>Nitrososphaeria</taxon>
        <taxon>Candidatus Nitrosocaldales</taxon>
        <taxon>Candidatus Nitrosocaldaceae</taxon>
        <taxon>Candidatus Nitrosocaldus</taxon>
    </lineage>
</organism>
<evidence type="ECO:0000256" key="2">
    <source>
        <dbReference type="ARBA" id="ARBA00022490"/>
    </source>
</evidence>
<evidence type="ECO:0000313" key="8">
    <source>
        <dbReference type="Proteomes" id="UP000236248"/>
    </source>
</evidence>
<keyword evidence="4" id="KW-0547">Nucleotide-binding</keyword>
<dbReference type="InterPro" id="IPR036451">
    <property type="entry name" value="CblAdoTrfase-like_sf"/>
</dbReference>
<dbReference type="GO" id="GO:0005737">
    <property type="term" value="C:cytoplasm"/>
    <property type="evidence" value="ECO:0007669"/>
    <property type="project" value="UniProtKB-SubCell"/>
</dbReference>
<comment type="subcellular location">
    <subcellularLocation>
        <location evidence="1">Cytoplasm</location>
    </subcellularLocation>
</comment>
<feature type="domain" description="Cobalamin adenosyltransferase-like" evidence="6">
    <location>
        <begin position="4"/>
        <end position="166"/>
    </location>
</feature>
<protein>
    <submittedName>
        <fullName evidence="7">Cob(I)yrinic acid a,c-diamide adenosyltransferase</fullName>
        <ecNumber evidence="7">2.5.1.17</ecNumber>
    </submittedName>
</protein>
<dbReference type="EMBL" id="LT981265">
    <property type="protein sequence ID" value="SPC34589.1"/>
    <property type="molecule type" value="Genomic_DNA"/>
</dbReference>
<dbReference type="NCBIfam" id="TIGR00636">
    <property type="entry name" value="PduO_Nterm"/>
    <property type="match status" value="1"/>
</dbReference>
<dbReference type="GeneID" id="41595419"/>
<name>A0A2K5ASK2_9ARCH</name>